<reference evidence="3 4" key="1">
    <citation type="journal article" date="2021" name="Elife">
        <title>Chloroplast acquisition without the gene transfer in kleptoplastic sea slugs, Plakobranchus ocellatus.</title>
        <authorList>
            <person name="Maeda T."/>
            <person name="Takahashi S."/>
            <person name="Yoshida T."/>
            <person name="Shimamura S."/>
            <person name="Takaki Y."/>
            <person name="Nagai Y."/>
            <person name="Toyoda A."/>
            <person name="Suzuki Y."/>
            <person name="Arimoto A."/>
            <person name="Ishii H."/>
            <person name="Satoh N."/>
            <person name="Nishiyama T."/>
            <person name="Hasebe M."/>
            <person name="Maruyama T."/>
            <person name="Minagawa J."/>
            <person name="Obokata J."/>
            <person name="Shigenobu S."/>
        </authorList>
    </citation>
    <scope>NUCLEOTIDE SEQUENCE [LARGE SCALE GENOMIC DNA]</scope>
</reference>
<keyword evidence="2" id="KW-0812">Transmembrane</keyword>
<feature type="region of interest" description="Disordered" evidence="1">
    <location>
        <begin position="26"/>
        <end position="128"/>
    </location>
</feature>
<feature type="compositionally biased region" description="Low complexity" evidence="1">
    <location>
        <begin position="104"/>
        <end position="125"/>
    </location>
</feature>
<keyword evidence="2" id="KW-0472">Membrane</keyword>
<name>A0AAV3XVV5_9GAST</name>
<gene>
    <name evidence="3" type="ORF">PoB_000069100</name>
</gene>
<evidence type="ECO:0000256" key="2">
    <source>
        <dbReference type="SAM" id="Phobius"/>
    </source>
</evidence>
<accession>A0AAV3XVV5</accession>
<protein>
    <submittedName>
        <fullName evidence="3">Uncharacterized protein</fullName>
    </submittedName>
</protein>
<comment type="caution">
    <text evidence="3">The sequence shown here is derived from an EMBL/GenBank/DDBJ whole genome shotgun (WGS) entry which is preliminary data.</text>
</comment>
<feature type="compositionally biased region" description="Basic and acidic residues" evidence="1">
    <location>
        <begin position="86"/>
        <end position="98"/>
    </location>
</feature>
<dbReference type="EMBL" id="BLXT01000055">
    <property type="protein sequence ID" value="GFN74185.1"/>
    <property type="molecule type" value="Genomic_DNA"/>
</dbReference>
<evidence type="ECO:0000313" key="3">
    <source>
        <dbReference type="EMBL" id="GFN74185.1"/>
    </source>
</evidence>
<proteinExistence type="predicted"/>
<feature type="transmembrane region" description="Helical" evidence="2">
    <location>
        <begin position="136"/>
        <end position="161"/>
    </location>
</feature>
<dbReference type="Proteomes" id="UP000735302">
    <property type="component" value="Unassembled WGS sequence"/>
</dbReference>
<evidence type="ECO:0000313" key="4">
    <source>
        <dbReference type="Proteomes" id="UP000735302"/>
    </source>
</evidence>
<evidence type="ECO:0000256" key="1">
    <source>
        <dbReference type="SAM" id="MobiDB-lite"/>
    </source>
</evidence>
<organism evidence="3 4">
    <name type="scientific">Plakobranchus ocellatus</name>
    <dbReference type="NCBI Taxonomy" id="259542"/>
    <lineage>
        <taxon>Eukaryota</taxon>
        <taxon>Metazoa</taxon>
        <taxon>Spiralia</taxon>
        <taxon>Lophotrochozoa</taxon>
        <taxon>Mollusca</taxon>
        <taxon>Gastropoda</taxon>
        <taxon>Heterobranchia</taxon>
        <taxon>Euthyneura</taxon>
        <taxon>Panpulmonata</taxon>
        <taxon>Sacoglossa</taxon>
        <taxon>Placobranchoidea</taxon>
        <taxon>Plakobranchidae</taxon>
        <taxon>Plakobranchus</taxon>
    </lineage>
</organism>
<keyword evidence="4" id="KW-1185">Reference proteome</keyword>
<feature type="compositionally biased region" description="Low complexity" evidence="1">
    <location>
        <begin position="37"/>
        <end position="48"/>
    </location>
</feature>
<sequence length="194" mass="22242">MKQTLPDEDYRPHWVRALDQNFVHASRPENWNRQVASSSTTPNNSTLNPKHKHNNNHSVADAQKKQGGHKQKSLTNADLKNRERRGKYDGRKHGENFMDKTYPSVLSRGHSSDSSSLVSGRTTSSTRRDRKQSRRLGLFFILLITAFIVAALLGWLIYFLLMKVLQHTKLRTLWLVNCSGQTKNWTLFACLVLA</sequence>
<dbReference type="AlphaFoldDB" id="A0AAV3XVV5"/>
<keyword evidence="2" id="KW-1133">Transmembrane helix</keyword>